<organism evidence="3 4">
    <name type="scientific">Streptomyces niveiscabiei</name>
    <dbReference type="NCBI Taxonomy" id="164115"/>
    <lineage>
        <taxon>Bacteria</taxon>
        <taxon>Bacillati</taxon>
        <taxon>Actinomycetota</taxon>
        <taxon>Actinomycetes</taxon>
        <taxon>Kitasatosporales</taxon>
        <taxon>Streptomycetaceae</taxon>
        <taxon>Streptomyces</taxon>
    </lineage>
</organism>
<evidence type="ECO:0000313" key="3">
    <source>
        <dbReference type="EMBL" id="MFM9615697.1"/>
    </source>
</evidence>
<evidence type="ECO:0000259" key="2">
    <source>
        <dbReference type="Pfam" id="PF00975"/>
    </source>
</evidence>
<dbReference type="PANTHER" id="PTHR11487">
    <property type="entry name" value="THIOESTERASE"/>
    <property type="match status" value="1"/>
</dbReference>
<evidence type="ECO:0000256" key="1">
    <source>
        <dbReference type="ARBA" id="ARBA00007169"/>
    </source>
</evidence>
<keyword evidence="4" id="KW-1185">Reference proteome</keyword>
<reference evidence="3 4" key="1">
    <citation type="submission" date="2024-12" db="EMBL/GenBank/DDBJ databases">
        <title>Forecasting of Potato common scab and diversities of Pathogenic streptomyces spp. in china.</title>
        <authorList>
            <person name="Handique U."/>
            <person name="Wu J."/>
        </authorList>
    </citation>
    <scope>NUCLEOTIDE SEQUENCE [LARGE SCALE GENOMIC DNA]</scope>
    <source>
        <strain evidence="3 4">ZRIMU1530</strain>
    </source>
</reference>
<dbReference type="SUPFAM" id="SSF53474">
    <property type="entry name" value="alpha/beta-Hydrolases"/>
    <property type="match status" value="1"/>
</dbReference>
<dbReference type="Pfam" id="PF00975">
    <property type="entry name" value="Thioesterase"/>
    <property type="match status" value="1"/>
</dbReference>
<dbReference type="RefSeq" id="WP_409124032.1">
    <property type="nucleotide sequence ID" value="NZ_JBJVNI010000039.1"/>
</dbReference>
<evidence type="ECO:0000313" key="4">
    <source>
        <dbReference type="Proteomes" id="UP001631957"/>
    </source>
</evidence>
<protein>
    <submittedName>
        <fullName evidence="3">Thioesterase II family protein</fullName>
    </submittedName>
</protein>
<comment type="caution">
    <text evidence="3">The sequence shown here is derived from an EMBL/GenBank/DDBJ whole genome shotgun (WGS) entry which is preliminary data.</text>
</comment>
<dbReference type="Gene3D" id="3.40.50.1820">
    <property type="entry name" value="alpha/beta hydrolase"/>
    <property type="match status" value="1"/>
</dbReference>
<dbReference type="PANTHER" id="PTHR11487:SF0">
    <property type="entry name" value="S-ACYL FATTY ACID SYNTHASE THIOESTERASE, MEDIUM CHAIN"/>
    <property type="match status" value="1"/>
</dbReference>
<dbReference type="InterPro" id="IPR029058">
    <property type="entry name" value="AB_hydrolase_fold"/>
</dbReference>
<name>A0ABW9I5R4_9ACTN</name>
<dbReference type="Proteomes" id="UP001631957">
    <property type="component" value="Unassembled WGS sequence"/>
</dbReference>
<proteinExistence type="inferred from homology"/>
<dbReference type="InterPro" id="IPR012223">
    <property type="entry name" value="TEII"/>
</dbReference>
<dbReference type="InterPro" id="IPR001031">
    <property type="entry name" value="Thioesterase"/>
</dbReference>
<dbReference type="EMBL" id="JBJVNI010000039">
    <property type="protein sequence ID" value="MFM9615697.1"/>
    <property type="molecule type" value="Genomic_DNA"/>
</dbReference>
<comment type="similarity">
    <text evidence="1">Belongs to the thioesterase family.</text>
</comment>
<feature type="domain" description="Thioesterase" evidence="2">
    <location>
        <begin position="12"/>
        <end position="229"/>
    </location>
</feature>
<gene>
    <name evidence="3" type="ORF">ACKI18_44325</name>
</gene>
<accession>A0ABW9I5R4</accession>
<sequence length="236" mass="25200">MAVRESPVAPRQQLVCFPHVGGTPEMYLDWFAQAPQSVELAAMCYPGRGTRAGEPPAEAITHLAHEAADALTASDLDIPLTLFGHSLGALVAYETARLLTRPLTLAVSSCGSAHLPRRSLSPDENDKVLWTQLVELGGISASMARNPLIRALTLPAARADLRINNAYRWAAGPPLEHPVLALAGDTDSLVPVADVQAWQHLTHARLRLHLHPGGHFYLLAALADVLATLTASETGT</sequence>